<dbReference type="Pfam" id="PF05485">
    <property type="entry name" value="THAP"/>
    <property type="match status" value="1"/>
</dbReference>
<keyword evidence="4 5" id="KW-0238">DNA-binding</keyword>
<dbReference type="PANTHER" id="PTHR46600">
    <property type="entry name" value="THAP DOMAIN-CONTAINING"/>
    <property type="match status" value="1"/>
</dbReference>
<dbReference type="GO" id="GO:0008270">
    <property type="term" value="F:zinc ion binding"/>
    <property type="evidence" value="ECO:0007669"/>
    <property type="project" value="UniProtKB-KW"/>
</dbReference>
<reference evidence="9" key="1">
    <citation type="submission" date="2022-12" db="EMBL/GenBank/DDBJ databases">
        <title>Chromosome-level genome assembly of the bean flower thrips Megalurothrips usitatus.</title>
        <authorList>
            <person name="Ma L."/>
            <person name="Liu Q."/>
            <person name="Li H."/>
            <person name="Cai W."/>
        </authorList>
    </citation>
    <scope>NUCLEOTIDE SEQUENCE</scope>
    <source>
        <strain evidence="9">Cailab_2022a</strain>
    </source>
</reference>
<feature type="compositionally biased region" description="Basic and acidic residues" evidence="7">
    <location>
        <begin position="1198"/>
        <end position="1207"/>
    </location>
</feature>
<dbReference type="SUPFAM" id="SSF54001">
    <property type="entry name" value="Cysteine proteinases"/>
    <property type="match status" value="1"/>
</dbReference>
<organism evidence="9 10">
    <name type="scientific">Megalurothrips usitatus</name>
    <name type="common">bean blossom thrips</name>
    <dbReference type="NCBI Taxonomy" id="439358"/>
    <lineage>
        <taxon>Eukaryota</taxon>
        <taxon>Metazoa</taxon>
        <taxon>Ecdysozoa</taxon>
        <taxon>Arthropoda</taxon>
        <taxon>Hexapoda</taxon>
        <taxon>Insecta</taxon>
        <taxon>Pterygota</taxon>
        <taxon>Neoptera</taxon>
        <taxon>Paraneoptera</taxon>
        <taxon>Thysanoptera</taxon>
        <taxon>Terebrantia</taxon>
        <taxon>Thripoidea</taxon>
        <taxon>Thripidae</taxon>
        <taxon>Megalurothrips</taxon>
    </lineage>
</organism>
<proteinExistence type="predicted"/>
<keyword evidence="3" id="KW-0862">Zinc</keyword>
<dbReference type="EMBL" id="JAPTSV010000010">
    <property type="protein sequence ID" value="KAJ1523123.1"/>
    <property type="molecule type" value="Genomic_DNA"/>
</dbReference>
<dbReference type="GO" id="GO:0043565">
    <property type="term" value="F:sequence-specific DNA binding"/>
    <property type="evidence" value="ECO:0007669"/>
    <property type="project" value="InterPro"/>
</dbReference>
<dbReference type="Pfam" id="PF21787">
    <property type="entry name" value="TNP-like_RNaseH_N"/>
    <property type="match status" value="1"/>
</dbReference>
<dbReference type="SMART" id="SM00692">
    <property type="entry name" value="DM3"/>
    <property type="match status" value="1"/>
</dbReference>
<evidence type="ECO:0000313" key="10">
    <source>
        <dbReference type="Proteomes" id="UP001075354"/>
    </source>
</evidence>
<feature type="compositionally biased region" description="Basic residues" evidence="7">
    <location>
        <begin position="429"/>
        <end position="440"/>
    </location>
</feature>
<evidence type="ECO:0000313" key="9">
    <source>
        <dbReference type="EMBL" id="KAJ1523123.1"/>
    </source>
</evidence>
<dbReference type="SUPFAM" id="SSF57716">
    <property type="entry name" value="Glucocorticoid receptor-like (DNA-binding domain)"/>
    <property type="match status" value="1"/>
</dbReference>
<keyword evidence="1" id="KW-0479">Metal-binding</keyword>
<evidence type="ECO:0000256" key="6">
    <source>
        <dbReference type="SAM" id="Coils"/>
    </source>
</evidence>
<feature type="coiled-coil region" evidence="6">
    <location>
        <begin position="480"/>
        <end position="514"/>
    </location>
</feature>
<dbReference type="InterPro" id="IPR038765">
    <property type="entry name" value="Papain-like_cys_pep_sf"/>
</dbReference>
<evidence type="ECO:0000259" key="8">
    <source>
        <dbReference type="PROSITE" id="PS50950"/>
    </source>
</evidence>
<evidence type="ECO:0000256" key="5">
    <source>
        <dbReference type="PROSITE-ProRule" id="PRU00309"/>
    </source>
</evidence>
<dbReference type="InterPro" id="IPR048365">
    <property type="entry name" value="TNP-like_RNaseH_N"/>
</dbReference>
<feature type="compositionally biased region" description="Basic residues" evidence="7">
    <location>
        <begin position="1208"/>
        <end position="1219"/>
    </location>
</feature>
<protein>
    <recommendedName>
        <fullName evidence="8">THAP-type domain-containing protein</fullName>
    </recommendedName>
</protein>
<keyword evidence="10" id="KW-1185">Reference proteome</keyword>
<evidence type="ECO:0000256" key="3">
    <source>
        <dbReference type="ARBA" id="ARBA00022833"/>
    </source>
</evidence>
<feature type="compositionally biased region" description="Acidic residues" evidence="7">
    <location>
        <begin position="1173"/>
        <end position="1197"/>
    </location>
</feature>
<dbReference type="PROSITE" id="PS50950">
    <property type="entry name" value="ZF_THAP"/>
    <property type="match status" value="1"/>
</dbReference>
<sequence length="1232" mass="138604">MVEVRGDGEPGKRPKKASYKASYAKRRCVIPAPECGNDSSKDLSFKRFPSHDEPRCKMWIQLCGQRKLSNLPLEKAGSYYVCEEHFPKSDFLEGGRLKNGAIPSLKLPASLSETDMRNFARQATVVCNNSVNAIVPVVDAPVRVPEPELQPKLQPEPARVNNLLCPQDYSDRLVPDPVHVVMAPTHQGSLEFGVAEGGKQCCAMSVEAIAMATCSRHPAKWDTHTMQMILMQGNVLYQRSVRANTNNVFRYLYADEVVTNFYVYSLEVTLSVGVEVMGSHHGRCEHAWIARSLITALEEQLSIPGSSGVLITSYDYTVAVWKMDGHFWLFDSHGRDERGKIAPVNGRAFCGCYRSLEDLCWAYYQNFRNENGEVKEGYFQITPITITPGQDHGHIIVVPTATEQPLVPERAPPEQEASSTPPPAEGHKTHQNRGQKRKRSKENIPRVWYKRPRVELKRLSLKDILLHAGIGNHENADQSHMKLAQEIQSLRALLRAQQNTMVSLRQKVNKLERLSIKEFLERKNVSWRLIKAVECAATNSRRKPRGRRYCDDVKAISISSEKAGGRGGHSVAQQILSLPSLRTTRKITQLVDLDCGFHETSPFVRILQDFSSNMPETHRIVGFGWDETELVPCLTLKDGTLIGYEDYGFDDCGNRDRTEKLADKLLVVHVKGLFTPWHYPIAYAFASRQTSKERLRRLLLQLIRAVTQMGLRVWFFCCDQGSSNTALMHLLEREFPHVQNGVRRQGSMCIDGNIIYVTFDPAHMIKCFRNLLVGGYLEWPITVNNVVFFAKLEWSLLERLCQIVENFKDRLSSTSLASKITRRHLDSATDRRRKMKVKPARQLFSNTNVQVLLQVGEPLLPGSADAAMVIKDIDQLIDLTCGHTSKDARAGKLKECKEAISDDSVHRQLLPQFMEKLRNARFFRVDQNTGRVTRKSTPTPASWIITSQSHLALADRCKEFVDKLNPRTGLQTDDEECFFSSLKAQVKQGNKLTPIAAVGALKGLLIRNMVVPDNPHSNVESTGITAYDSVNLFLSKQPPLNFAGPASEAAGFDDSDDPDDPEYEGDFLVVGGESLSRKDMITSAMAGAGLLLEDMIDQAIAGAGLDFGDMIVQAMAGIDFDDVGDPGNQVNVDEALLQAGMSESIAAQLQRHDVLKVLRKSTQTCTRRGERGVEEDEEEDEKEDEKDEEDEKEDEKDKEDKDKDRTRTRTRSRTRREKKWGRMDTDGYQPDD</sequence>
<dbReference type="InterPro" id="IPR006612">
    <property type="entry name" value="THAP_Znf"/>
</dbReference>
<comment type="caution">
    <text evidence="9">The sequence shown here is derived from an EMBL/GenBank/DDBJ whole genome shotgun (WGS) entry which is preliminary data.</text>
</comment>
<gene>
    <name evidence="9" type="ORF">ONE63_001016</name>
</gene>
<feature type="domain" description="THAP-type" evidence="8">
    <location>
        <begin position="24"/>
        <end position="106"/>
    </location>
</feature>
<feature type="compositionally biased region" description="Basic residues" evidence="7">
    <location>
        <begin position="13"/>
        <end position="22"/>
    </location>
</feature>
<accession>A0AAV7XFE7</accession>
<evidence type="ECO:0000256" key="7">
    <source>
        <dbReference type="SAM" id="MobiDB-lite"/>
    </source>
</evidence>
<feature type="region of interest" description="Disordered" evidence="7">
    <location>
        <begin position="1162"/>
        <end position="1232"/>
    </location>
</feature>
<evidence type="ECO:0000256" key="2">
    <source>
        <dbReference type="ARBA" id="ARBA00022771"/>
    </source>
</evidence>
<dbReference type="Proteomes" id="UP001075354">
    <property type="component" value="Chromosome 10"/>
</dbReference>
<feature type="region of interest" description="Disordered" evidence="7">
    <location>
        <begin position="405"/>
        <end position="444"/>
    </location>
</feature>
<dbReference type="InterPro" id="IPR026516">
    <property type="entry name" value="THAP1/10"/>
</dbReference>
<dbReference type="Gene3D" id="3.90.70.120">
    <property type="match status" value="1"/>
</dbReference>
<keyword evidence="2 5" id="KW-0863">Zinc-finger</keyword>
<name>A0AAV7XFE7_9NEOP</name>
<dbReference type="AlphaFoldDB" id="A0AAV7XFE7"/>
<evidence type="ECO:0000256" key="4">
    <source>
        <dbReference type="ARBA" id="ARBA00023125"/>
    </source>
</evidence>
<dbReference type="PANTHER" id="PTHR46600:SF11">
    <property type="entry name" value="THAP DOMAIN-CONTAINING PROTEIN 10"/>
    <property type="match status" value="1"/>
</dbReference>
<evidence type="ECO:0000256" key="1">
    <source>
        <dbReference type="ARBA" id="ARBA00022723"/>
    </source>
</evidence>
<feature type="compositionally biased region" description="Basic and acidic residues" evidence="7">
    <location>
        <begin position="1"/>
        <end position="12"/>
    </location>
</feature>
<feature type="region of interest" description="Disordered" evidence="7">
    <location>
        <begin position="1"/>
        <end position="22"/>
    </location>
</feature>
<dbReference type="SMART" id="SM00980">
    <property type="entry name" value="THAP"/>
    <property type="match status" value="1"/>
</dbReference>
<keyword evidence="6" id="KW-0175">Coiled coil</keyword>